<evidence type="ECO:0000256" key="1">
    <source>
        <dbReference type="SAM" id="MobiDB-lite"/>
    </source>
</evidence>
<name>A0A2N5GPL4_9BACI</name>
<evidence type="ECO:0000313" key="4">
    <source>
        <dbReference type="Proteomes" id="UP000234951"/>
    </source>
</evidence>
<protein>
    <submittedName>
        <fullName evidence="2">Uncharacterized protein</fullName>
    </submittedName>
</protein>
<gene>
    <name evidence="2" type="ORF">CU635_06180</name>
    <name evidence="3" type="ORF">CVD25_01070</name>
</gene>
<feature type="compositionally biased region" description="Low complexity" evidence="1">
    <location>
        <begin position="95"/>
        <end position="114"/>
    </location>
</feature>
<dbReference type="EMBL" id="PGVD01000003">
    <property type="protein sequence ID" value="PLS00807.1"/>
    <property type="molecule type" value="Genomic_DNA"/>
</dbReference>
<reference evidence="3 5" key="2">
    <citation type="submission" date="2017-12" db="EMBL/GenBank/DDBJ databases">
        <title>Comparative Functional Genomics of Dry Heat Resistant strains isolated from the Viking Spacecraft.</title>
        <authorList>
            <person name="Seuylemezian A."/>
            <person name="Cooper K."/>
            <person name="Vaishampayan P."/>
        </authorList>
    </citation>
    <scope>NUCLEOTIDE SEQUENCE [LARGE SCALE GENOMIC DNA]</scope>
    <source>
        <strain evidence="3 5">ATCC 29669</strain>
    </source>
</reference>
<dbReference type="RefSeq" id="WP_101576304.1">
    <property type="nucleotide sequence ID" value="NZ_PGVA01000012.1"/>
</dbReference>
<evidence type="ECO:0000313" key="3">
    <source>
        <dbReference type="EMBL" id="PLS00807.1"/>
    </source>
</evidence>
<sequence length="277" mass="31420">MPDFFEPSTPVDASPEGQEVETAEDAQDQEEEILDDEQEIQEELESAEEDDEEELPPGEEEQPGQEELIAGKFKSQGDLINAYKSLERTFHQSRQQQNQQYQQPQPPYQQQQPQRDINEVFWEEFNQNPFATMQHFVNALVENQTAPIYQQQADSRVATDIDGLAKEYPQITNEQGMQSLIDKVYEIAEYDFGNSALASQPSKRLLKMAAQELFGESKTQAYQQGKQQGKRQAEQARRAKQGLASTRTTKPKQTEKTPEELIAESIVNAGSRGGLFG</sequence>
<dbReference type="Proteomes" id="UP000234951">
    <property type="component" value="Unassembled WGS sequence"/>
</dbReference>
<evidence type="ECO:0000313" key="5">
    <source>
        <dbReference type="Proteomes" id="UP000235114"/>
    </source>
</evidence>
<accession>A0A2N5GPL4</accession>
<evidence type="ECO:0000313" key="2">
    <source>
        <dbReference type="EMBL" id="PLR84655.1"/>
    </source>
</evidence>
<feature type="region of interest" description="Disordered" evidence="1">
    <location>
        <begin position="1"/>
        <end position="67"/>
    </location>
</feature>
<dbReference type="Proteomes" id="UP000235114">
    <property type="component" value="Unassembled WGS sequence"/>
</dbReference>
<dbReference type="EMBL" id="PGVA01000012">
    <property type="protein sequence ID" value="PLR84655.1"/>
    <property type="molecule type" value="Genomic_DNA"/>
</dbReference>
<comment type="caution">
    <text evidence="2">The sequence shown here is derived from an EMBL/GenBank/DDBJ whole genome shotgun (WGS) entry which is preliminary data.</text>
</comment>
<organism evidence="2 4">
    <name type="scientific">Bacillus canaveralius</name>
    <dbReference type="NCBI Taxonomy" id="1403243"/>
    <lineage>
        <taxon>Bacteria</taxon>
        <taxon>Bacillati</taxon>
        <taxon>Bacillota</taxon>
        <taxon>Bacilli</taxon>
        <taxon>Bacillales</taxon>
        <taxon>Bacillaceae</taxon>
        <taxon>Bacillus</taxon>
    </lineage>
</organism>
<feature type="region of interest" description="Disordered" evidence="1">
    <location>
        <begin position="219"/>
        <end position="264"/>
    </location>
</feature>
<keyword evidence="5" id="KW-1185">Reference proteome</keyword>
<feature type="region of interest" description="Disordered" evidence="1">
    <location>
        <begin position="87"/>
        <end position="114"/>
    </location>
</feature>
<dbReference type="AlphaFoldDB" id="A0A2N5GPL4"/>
<feature type="compositionally biased region" description="Acidic residues" evidence="1">
    <location>
        <begin position="18"/>
        <end position="64"/>
    </location>
</feature>
<proteinExistence type="predicted"/>
<reference evidence="2 4" key="1">
    <citation type="submission" date="2017-11" db="EMBL/GenBank/DDBJ databases">
        <title>Comparitive Functional Genomics of Dry Heat Resistant strains isolated from the Viking Spacecraft.</title>
        <authorList>
            <person name="Seuylemezian A."/>
            <person name="Cooper K."/>
            <person name="Vaishampayan P."/>
        </authorList>
    </citation>
    <scope>NUCLEOTIDE SEQUENCE [LARGE SCALE GENOMIC DNA]</scope>
    <source>
        <strain evidence="2 4">M4.6</strain>
    </source>
</reference>